<protein>
    <submittedName>
        <fullName evidence="1">Uncharacterized protein</fullName>
    </submittedName>
</protein>
<evidence type="ECO:0000313" key="2">
    <source>
        <dbReference type="Proteomes" id="UP000293863"/>
    </source>
</evidence>
<keyword evidence="2" id="KW-1185">Reference proteome</keyword>
<organism evidence="1 2">
    <name type="scientific">Acinetobacter wuhouensis</name>
    <dbReference type="NCBI Taxonomy" id="1879050"/>
    <lineage>
        <taxon>Bacteria</taxon>
        <taxon>Pseudomonadati</taxon>
        <taxon>Pseudomonadota</taxon>
        <taxon>Gammaproteobacteria</taxon>
        <taxon>Moraxellales</taxon>
        <taxon>Moraxellaceae</taxon>
        <taxon>Acinetobacter</taxon>
    </lineage>
</organism>
<dbReference type="EMBL" id="SGSQ01000002">
    <property type="protein sequence ID" value="RZG49142.1"/>
    <property type="molecule type" value="Genomic_DNA"/>
</dbReference>
<dbReference type="AlphaFoldDB" id="A0A4Q7AK29"/>
<dbReference type="RefSeq" id="WP_130168080.1">
    <property type="nucleotide sequence ID" value="NZ_SGSQ01000002.1"/>
</dbReference>
<dbReference type="Proteomes" id="UP000293863">
    <property type="component" value="Unassembled WGS sequence"/>
</dbReference>
<comment type="caution">
    <text evidence="1">The sequence shown here is derived from an EMBL/GenBank/DDBJ whole genome shotgun (WGS) entry which is preliminary data.</text>
</comment>
<accession>A0A4Q7AK29</accession>
<sequence length="302" mass="35193">MKLIRLLLNRLRNFLMKDFFLETEKQKLIMGEILAKSVKSNNNILKLSDAEFSIFSQFGDDGIIQYLINNIEIDEKIFIEFGVENYLESNTRFLMMNDNWSGLVLDGCKKNIHEIVNSYYFWKYDLYAEELFINKDNINSYLGQYYEGDIGLLHIDLDGNDYYILDAIESVSPVILILEYNSLFGIDRPISIPYDEGFYRTNAHYSNLYWGASLKSLYDLANEKGYSFLGCNSAGNNSYFVRNDKLNGKISPITLEEGFVNSRYRESRNKKGELTFLNKSEQRDLIKGLKVFNTNTKKLEIF</sequence>
<name>A0A4Q7AK29_9GAMM</name>
<gene>
    <name evidence="1" type="ORF">EXU28_02065</name>
</gene>
<evidence type="ECO:0000313" key="1">
    <source>
        <dbReference type="EMBL" id="RZG49142.1"/>
    </source>
</evidence>
<reference evidence="1 2" key="1">
    <citation type="submission" date="2019-02" db="EMBL/GenBank/DDBJ databases">
        <title>The Batch Genome Submission of Acinetobacter spp. strains.</title>
        <authorList>
            <person name="Qin J."/>
            <person name="Hu Y."/>
            <person name="Ye H."/>
            <person name="Wei L."/>
            <person name="Feng Y."/>
            <person name="Zong Z."/>
        </authorList>
    </citation>
    <scope>NUCLEOTIDE SEQUENCE [LARGE SCALE GENOMIC DNA]</scope>
    <source>
        <strain evidence="1 2">WCHAW060049</strain>
    </source>
</reference>
<proteinExistence type="predicted"/>